<evidence type="ECO:0000313" key="3">
    <source>
        <dbReference type="EMBL" id="JAP49317.1"/>
    </source>
</evidence>
<evidence type="ECO:0000256" key="1">
    <source>
        <dbReference type="ARBA" id="ARBA00022737"/>
    </source>
</evidence>
<name>A0A0X3PHH4_SCHSO</name>
<dbReference type="GO" id="GO:0031514">
    <property type="term" value="C:motile cilium"/>
    <property type="evidence" value="ECO:0007669"/>
    <property type="project" value="TreeGrafter"/>
</dbReference>
<gene>
    <name evidence="3" type="primary">RSPH1</name>
    <name evidence="3" type="ORF">TR111450</name>
</gene>
<feature type="compositionally biased region" description="Acidic residues" evidence="2">
    <location>
        <begin position="1"/>
        <end position="12"/>
    </location>
</feature>
<dbReference type="GO" id="GO:0007286">
    <property type="term" value="P:spermatid development"/>
    <property type="evidence" value="ECO:0007669"/>
    <property type="project" value="TreeGrafter"/>
</dbReference>
<proteinExistence type="predicted"/>
<dbReference type="Gene3D" id="2.20.110.10">
    <property type="entry name" value="Histone H3 K4-specific methyltransferase SET7/9 N-terminal domain"/>
    <property type="match status" value="2"/>
</dbReference>
<dbReference type="FunFam" id="2.20.110.10:FF:000002">
    <property type="entry name" value="Phosphatidylinositol 4-phosphate 5-kinase 8"/>
    <property type="match status" value="1"/>
</dbReference>
<dbReference type="SUPFAM" id="SSF82185">
    <property type="entry name" value="Histone H3 K4-specific methyltransferase SET7/9 N-terminal domain"/>
    <property type="match status" value="1"/>
</dbReference>
<evidence type="ECO:0000256" key="2">
    <source>
        <dbReference type="SAM" id="MobiDB-lite"/>
    </source>
</evidence>
<dbReference type="InterPro" id="IPR003409">
    <property type="entry name" value="MORN"/>
</dbReference>
<dbReference type="SMART" id="SM00698">
    <property type="entry name" value="MORN"/>
    <property type="match status" value="6"/>
</dbReference>
<dbReference type="GO" id="GO:0035082">
    <property type="term" value="P:axoneme assembly"/>
    <property type="evidence" value="ECO:0007669"/>
    <property type="project" value="TreeGrafter"/>
</dbReference>
<feature type="region of interest" description="Disordered" evidence="2">
    <location>
        <begin position="1"/>
        <end position="36"/>
    </location>
</feature>
<dbReference type="EMBL" id="GEEE01013908">
    <property type="protein sequence ID" value="JAP49317.1"/>
    <property type="molecule type" value="Transcribed_RNA"/>
</dbReference>
<dbReference type="PANTHER" id="PTHR43215">
    <property type="entry name" value="RADIAL SPOKE HEAD 1 HOMOLOG"/>
    <property type="match status" value="1"/>
</dbReference>
<feature type="region of interest" description="Disordered" evidence="2">
    <location>
        <begin position="221"/>
        <end position="243"/>
    </location>
</feature>
<accession>A0A0X3PHH4</accession>
<sequence length="243" mass="27743">MSDDEEGMEEEGGPYLGEYEGGRNERNERHGDGKAILPNHDTYEGHYCNGLRNGKGFYKFKNGARYFGYYLDNRKHGPGDFYYLDGSVYKGNWADDKRNGIGTYYYINGDCYEGEWRNHLRHGQGKYTFAATGLVYSGLWKEGKMDGWGELIHEKYRFIGIWKDGKLLGKGRYIFDKLNCQQKGEYVLTPAAPEEKRPDDEGENVTISRWKGQTIEKITEDDVKPKAYTEADATLGENSPATG</sequence>
<dbReference type="GO" id="GO:0005634">
    <property type="term" value="C:nucleus"/>
    <property type="evidence" value="ECO:0007669"/>
    <property type="project" value="TreeGrafter"/>
</dbReference>
<feature type="compositionally biased region" description="Basic and acidic residues" evidence="2">
    <location>
        <begin position="20"/>
        <end position="33"/>
    </location>
</feature>
<protein>
    <submittedName>
        <fullName evidence="3">Radial spoke head 1 homolog</fullName>
    </submittedName>
</protein>
<reference evidence="3" key="1">
    <citation type="submission" date="2016-01" db="EMBL/GenBank/DDBJ databases">
        <title>Reference transcriptome for the parasite Schistocephalus solidus: insights into the molecular evolution of parasitism.</title>
        <authorList>
            <person name="Hebert F.O."/>
            <person name="Grambauer S."/>
            <person name="Barber I."/>
            <person name="Landry C.R."/>
            <person name="Aubin-Horth N."/>
        </authorList>
    </citation>
    <scope>NUCLEOTIDE SEQUENCE</scope>
</reference>
<dbReference type="AlphaFoldDB" id="A0A0X3PHH4"/>
<dbReference type="Pfam" id="PF02493">
    <property type="entry name" value="MORN"/>
    <property type="match status" value="6"/>
</dbReference>
<organism evidence="3">
    <name type="scientific">Schistocephalus solidus</name>
    <name type="common">Tapeworm</name>
    <dbReference type="NCBI Taxonomy" id="70667"/>
    <lineage>
        <taxon>Eukaryota</taxon>
        <taxon>Metazoa</taxon>
        <taxon>Spiralia</taxon>
        <taxon>Lophotrochozoa</taxon>
        <taxon>Platyhelminthes</taxon>
        <taxon>Cestoda</taxon>
        <taxon>Eucestoda</taxon>
        <taxon>Diphyllobothriidea</taxon>
        <taxon>Diphyllobothriidae</taxon>
        <taxon>Schistocephalus</taxon>
    </lineage>
</organism>
<keyword evidence="1" id="KW-0677">Repeat</keyword>
<dbReference type="PANTHER" id="PTHR43215:SF14">
    <property type="entry name" value="RADIAL SPOKE HEAD 1 HOMOLOG"/>
    <property type="match status" value="1"/>
</dbReference>